<feature type="coiled-coil region" evidence="1">
    <location>
        <begin position="423"/>
        <end position="450"/>
    </location>
</feature>
<accession>A0A094JKJ8</accession>
<proteinExistence type="predicted"/>
<dbReference type="InterPro" id="IPR027417">
    <property type="entry name" value="P-loop_NTPase"/>
</dbReference>
<dbReference type="EMBL" id="JPEO01000002">
    <property type="protein sequence ID" value="KFZ38584.1"/>
    <property type="molecule type" value="Genomic_DNA"/>
</dbReference>
<evidence type="ECO:0000313" key="4">
    <source>
        <dbReference type="Proteomes" id="UP000029264"/>
    </source>
</evidence>
<evidence type="ECO:0000313" key="3">
    <source>
        <dbReference type="EMBL" id="KFZ38584.1"/>
    </source>
</evidence>
<dbReference type="Gene3D" id="3.40.50.300">
    <property type="entry name" value="P-loop containing nucleotide triphosphate hydrolases"/>
    <property type="match status" value="2"/>
</dbReference>
<dbReference type="OrthoDB" id="9795565at2"/>
<protein>
    <recommendedName>
        <fullName evidence="2">Protein CR006 P-loop domain-containing protein</fullName>
    </recommendedName>
</protein>
<feature type="domain" description="Protein CR006 P-loop" evidence="2">
    <location>
        <begin position="11"/>
        <end position="702"/>
    </location>
</feature>
<dbReference type="PANTHER" id="PTHR32182">
    <property type="entry name" value="DNA REPLICATION AND REPAIR PROTEIN RECF"/>
    <property type="match status" value="1"/>
</dbReference>
<comment type="caution">
    <text evidence="3">The sequence shown here is derived from an EMBL/GenBank/DDBJ whole genome shotgun (WGS) entry which is preliminary data.</text>
</comment>
<dbReference type="AlphaFoldDB" id="A0A094JKJ8"/>
<dbReference type="RefSeq" id="WP_037439876.1">
    <property type="nucleotide sequence ID" value="NZ_JPEO01000002.1"/>
</dbReference>
<evidence type="ECO:0000259" key="2">
    <source>
        <dbReference type="Pfam" id="PF13166"/>
    </source>
</evidence>
<sequence length="718" mass="82634">MITQINLSDVASYRKRTTLNTDKKVNIIYGLNGTGKSTFSNYLYTPDDPKYQNCSHIADGCKVIVYNQKFIQDNFYSKDSINGIFSLSKENKEAKERVEQLGKAIDQLTEKSKGFQADIDKESETIKTATDMAEKKVWEIKTNYSGGDRVLKFCLDRLMGDKKVLFNHLVSVPLPSAKPTKTIEQLKEEVAAIDGDKATTYTVLPKISLSELLPEELELLKEIVIGNEDSPIAKLINQLKNSDWVSDGLQYLGDIEDETCPFCQSKTITPDLIAQIKGYFDETYEESKHNIGKILNKYQEIVESLTELDIYKKSPFSVDFLAEMTECYASIVETLKSNLLNIQQKEQTPSLKVELTGLSEHVASFNNYVDVINASIGIHNQKITNSTQELKLIKDEFWKIVRWEYDQTINGYESSKKNSDDKIIKLKADKEDVDTEIAQLEVERTEQQKQTVNIDDSIENINKGLVDLGITDFHIEKHEEDLYRLVRTGTEGPIFLSLSEGEKMIISFLYFRELFKGKQTADEAHIKKIAVIDDPVSSLSHIYVYNIGQLIKNDFFNGDGVEQVFVLTHSLYFFYELVDSNHKRRKENQSLYRLSKNTNGTTIETMKYEEVQNDYQSYWSVINDEDQPAALIANCMRNVVEYFFNFVQKSDLSNVMQKQELQEVKYQAFIRYINRESHSLGQNIIDFKEFDYGAFRDGLRLLFEITGYPEHYQKMSQI</sequence>
<dbReference type="eggNOG" id="COG4694">
    <property type="taxonomic scope" value="Bacteria"/>
</dbReference>
<dbReference type="GO" id="GO:0006302">
    <property type="term" value="P:double-strand break repair"/>
    <property type="evidence" value="ECO:0007669"/>
    <property type="project" value="TreeGrafter"/>
</dbReference>
<organism evidence="3 4">
    <name type="scientific">Shewanella mangrovi</name>
    <dbReference type="NCBI Taxonomy" id="1515746"/>
    <lineage>
        <taxon>Bacteria</taxon>
        <taxon>Pseudomonadati</taxon>
        <taxon>Pseudomonadota</taxon>
        <taxon>Gammaproteobacteria</taxon>
        <taxon>Alteromonadales</taxon>
        <taxon>Shewanellaceae</taxon>
        <taxon>Shewanella</taxon>
    </lineage>
</organism>
<dbReference type="GO" id="GO:0000731">
    <property type="term" value="P:DNA synthesis involved in DNA repair"/>
    <property type="evidence" value="ECO:0007669"/>
    <property type="project" value="TreeGrafter"/>
</dbReference>
<keyword evidence="1" id="KW-0175">Coiled coil</keyword>
<dbReference type="Proteomes" id="UP000029264">
    <property type="component" value="Unassembled WGS sequence"/>
</dbReference>
<dbReference type="Pfam" id="PF13166">
    <property type="entry name" value="AAA_13"/>
    <property type="match status" value="1"/>
</dbReference>
<evidence type="ECO:0000256" key="1">
    <source>
        <dbReference type="SAM" id="Coils"/>
    </source>
</evidence>
<gene>
    <name evidence="3" type="ORF">HR45_03940</name>
</gene>
<dbReference type="InterPro" id="IPR026866">
    <property type="entry name" value="CR006_AAA"/>
</dbReference>
<keyword evidence="4" id="KW-1185">Reference proteome</keyword>
<dbReference type="PANTHER" id="PTHR32182:SF22">
    <property type="entry name" value="ATP-DEPENDENT ENDONUCLEASE, OLD FAMILY-RELATED"/>
    <property type="match status" value="1"/>
</dbReference>
<dbReference type="SUPFAM" id="SSF52540">
    <property type="entry name" value="P-loop containing nucleoside triphosphate hydrolases"/>
    <property type="match status" value="1"/>
</dbReference>
<reference evidence="3 4" key="1">
    <citation type="submission" date="2014-06" db="EMBL/GenBank/DDBJ databases">
        <title>Shewanella sp. YQH10.</title>
        <authorList>
            <person name="Liu Y."/>
            <person name="Zeng R."/>
        </authorList>
    </citation>
    <scope>NUCLEOTIDE SEQUENCE [LARGE SCALE GENOMIC DNA]</scope>
    <source>
        <strain evidence="3 4">YQH10</strain>
    </source>
</reference>
<feature type="coiled-coil region" evidence="1">
    <location>
        <begin position="84"/>
        <end position="111"/>
    </location>
</feature>
<name>A0A094JKJ8_9GAMM</name>